<comment type="caution">
    <text evidence="3">The sequence shown here is derived from an EMBL/GenBank/DDBJ whole genome shotgun (WGS) entry which is preliminary data.</text>
</comment>
<dbReference type="OrthoDB" id="9816120at2"/>
<dbReference type="InterPro" id="IPR005084">
    <property type="entry name" value="CBM6"/>
</dbReference>
<dbReference type="InterPro" id="IPR008979">
    <property type="entry name" value="Galactose-bd-like_sf"/>
</dbReference>
<dbReference type="InterPro" id="IPR006584">
    <property type="entry name" value="Cellulose-bd_IV"/>
</dbReference>
<proteinExistence type="predicted"/>
<dbReference type="SUPFAM" id="SSF49785">
    <property type="entry name" value="Galactose-binding domain-like"/>
    <property type="match status" value="1"/>
</dbReference>
<dbReference type="Pfam" id="PF18962">
    <property type="entry name" value="Por_Secre_tail"/>
    <property type="match status" value="1"/>
</dbReference>
<dbReference type="Gene3D" id="3.20.20.80">
    <property type="entry name" value="Glycosidases"/>
    <property type="match status" value="1"/>
</dbReference>
<gene>
    <name evidence="3" type="ORF">BTO16_11730</name>
</gene>
<dbReference type="CDD" id="cd04080">
    <property type="entry name" value="CBM6_cellulase-like"/>
    <property type="match status" value="2"/>
</dbReference>
<sequence length="995" mass="108869">MIKFKNMMKITFSKKQSLNFIQLIFLVLSLLVFNLKIQAQEYPFNLPNTITATLNVETTSSELFNNKLLGYNIEGFNTSLQKSFIKLVDPVTIRFPHGVWANFYEWQTDGYQQDSYDNGTHQNVLNTYVSSVKGHIAGVASLNNDKKDSNGGKGYDMMWTYTINFDDGPSSVARIKKDLGLGLEVKAIELGNEHFWTNQRSYRTSTPAKYLAEASAVSSAIKAEFPDIQLSIPLGWRRNQGNYNNSIIGNGTYFDAITIHKYLGADPDQPGESNSAYTSLLTAKLELEEDVNWVRNNYAPGKPVWLTEWGVSAGSDVHGGACLGMADAYLFMSENQQIFDRANWFSFNRVLNAMVEVGSNREPVYPLKKRGYFSTYQILQDVLRDATMLKSTVTSSAQLTTSRGSVNAVNARATTKDGKTSVLAINLTDKPVVFELKFNNIVYAGGFKHEALVFNNVGVVAAIDFYADPLTLIKQGGGTITLPALSVSKITNISLDPAIKIIEGTIEAEEYKDGGQDVGYFDTTADNTLSAADDTDGVDVGLENGITYVGDTQNGEWLKYDVNILNTGNYDFEFVYAALTAGSLVSIEIDEVVLFDNFSLPQTSSLTDFQNAVKKDIELTQGLHVLKLNIQNGGFNLDKVNINFVRPLESPIFVTPSEGSSIVPGGNIEVEATAKLEATNIVSMQLFIDDVAVRTITNAPFKWGYNGQNDVLLANKSEGTYLLKIVLTDDRNRTSESSITVLVSNTPTQPYGGIAHTVPGIIQIEDYDIGGEGFAFHDSTVGNSGGEYRTAEGEDVDISAAGTGFVSGALSGNEYTRYTINVTQAGSYEMLVNYKTFSTVSKPFSARLLPPNLLTSRELFFAEAGSTNSGIIVIGAGVFGDYTSPTFDLQAGNWVLELLIPSGGAGPSYDYVTLNRLGALSTNNVNINEETLNVFPIPSRNGKFHLNKSHQWEVYSILGTLVKKGEGKSIDIAAFSKGMYILKTASGKTKRIIYN</sequence>
<dbReference type="Proteomes" id="UP000239068">
    <property type="component" value="Unassembled WGS sequence"/>
</dbReference>
<organism evidence="3 4">
    <name type="scientific">Polaribacter glomeratus</name>
    <dbReference type="NCBI Taxonomy" id="102"/>
    <lineage>
        <taxon>Bacteria</taxon>
        <taxon>Pseudomonadati</taxon>
        <taxon>Bacteroidota</taxon>
        <taxon>Flavobacteriia</taxon>
        <taxon>Flavobacteriales</taxon>
        <taxon>Flavobacteriaceae</taxon>
    </lineage>
</organism>
<name>A0A2S7WG30_9FLAO</name>
<keyword evidence="1" id="KW-0732">Signal</keyword>
<evidence type="ECO:0000313" key="3">
    <source>
        <dbReference type="EMBL" id="PQJ76563.1"/>
    </source>
</evidence>
<evidence type="ECO:0000313" key="4">
    <source>
        <dbReference type="Proteomes" id="UP000239068"/>
    </source>
</evidence>
<dbReference type="InterPro" id="IPR026444">
    <property type="entry name" value="Secre_tail"/>
</dbReference>
<keyword evidence="4" id="KW-1185">Reference proteome</keyword>
<dbReference type="Pfam" id="PF17957">
    <property type="entry name" value="Big_7"/>
    <property type="match status" value="1"/>
</dbReference>
<dbReference type="PROSITE" id="PS51175">
    <property type="entry name" value="CBM6"/>
    <property type="match status" value="1"/>
</dbReference>
<dbReference type="InterPro" id="IPR017853">
    <property type="entry name" value="GH"/>
</dbReference>
<evidence type="ECO:0000256" key="1">
    <source>
        <dbReference type="ARBA" id="ARBA00022729"/>
    </source>
</evidence>
<feature type="domain" description="CBM6" evidence="2">
    <location>
        <begin position="504"/>
        <end position="643"/>
    </location>
</feature>
<dbReference type="SUPFAM" id="SSF51445">
    <property type="entry name" value="(Trans)glycosidases"/>
    <property type="match status" value="1"/>
</dbReference>
<dbReference type="Pfam" id="PF03422">
    <property type="entry name" value="CBM_6"/>
    <property type="match status" value="1"/>
</dbReference>
<reference evidence="3 4" key="1">
    <citation type="submission" date="2016-12" db="EMBL/GenBank/DDBJ databases">
        <title>Trade-off between light-utilization and light-protection in marine flavobacteria.</title>
        <authorList>
            <person name="Kumagai Y."/>
            <person name="Yoshizawa S."/>
            <person name="Kogure K."/>
            <person name="Iwasaki W."/>
        </authorList>
    </citation>
    <scope>NUCLEOTIDE SEQUENCE [LARGE SCALE GENOMIC DNA]</scope>
    <source>
        <strain evidence="3 4">ATCC 43844</strain>
    </source>
</reference>
<accession>A0A2S7WG30</accession>
<evidence type="ECO:0000259" key="2">
    <source>
        <dbReference type="PROSITE" id="PS51175"/>
    </source>
</evidence>
<dbReference type="AlphaFoldDB" id="A0A2S7WG30"/>
<dbReference type="EMBL" id="MSCM01000002">
    <property type="protein sequence ID" value="PQJ76563.1"/>
    <property type="molecule type" value="Genomic_DNA"/>
</dbReference>
<dbReference type="Gene3D" id="2.60.40.10">
    <property type="entry name" value="Immunoglobulins"/>
    <property type="match status" value="1"/>
</dbReference>
<dbReference type="SMART" id="SM00606">
    <property type="entry name" value="CBD_IV"/>
    <property type="match status" value="1"/>
</dbReference>
<dbReference type="NCBIfam" id="TIGR04183">
    <property type="entry name" value="Por_Secre_tail"/>
    <property type="match status" value="1"/>
</dbReference>
<dbReference type="InterPro" id="IPR013783">
    <property type="entry name" value="Ig-like_fold"/>
</dbReference>
<protein>
    <recommendedName>
        <fullName evidence="2">CBM6 domain-containing protein</fullName>
    </recommendedName>
</protein>
<dbReference type="GO" id="GO:0030246">
    <property type="term" value="F:carbohydrate binding"/>
    <property type="evidence" value="ECO:0007669"/>
    <property type="project" value="InterPro"/>
</dbReference>
<dbReference type="Gene3D" id="2.60.120.260">
    <property type="entry name" value="Galactose-binding domain-like"/>
    <property type="match status" value="2"/>
</dbReference>